<accession>A0A426XL67</accession>
<sequence>MLRSEAAIGFGRALARKFCSNSLVSWSKEVMVVDWRRLYHIRAGPLTVVRKTWHNSASDETGRLKLAGIGLSRISGVKGDLCLELFVNSSFDLMTSFGLHRGVHLRVRAALGMSWSSLTTGCLGPAGGARSRGGGQRIFLGRSMGSRGDLVPLGQAERASGAPEILP</sequence>
<organism evidence="1 2">
    <name type="scientific">Ensete ventricosum</name>
    <name type="common">Abyssinian banana</name>
    <name type="synonym">Musa ensete</name>
    <dbReference type="NCBI Taxonomy" id="4639"/>
    <lineage>
        <taxon>Eukaryota</taxon>
        <taxon>Viridiplantae</taxon>
        <taxon>Streptophyta</taxon>
        <taxon>Embryophyta</taxon>
        <taxon>Tracheophyta</taxon>
        <taxon>Spermatophyta</taxon>
        <taxon>Magnoliopsida</taxon>
        <taxon>Liliopsida</taxon>
        <taxon>Zingiberales</taxon>
        <taxon>Musaceae</taxon>
        <taxon>Ensete</taxon>
    </lineage>
</organism>
<gene>
    <name evidence="1" type="ORF">B296_00058680</name>
</gene>
<reference evidence="1 2" key="1">
    <citation type="journal article" date="2014" name="Agronomy (Basel)">
        <title>A Draft Genome Sequence for Ensete ventricosum, the Drought-Tolerant Tree Against Hunger.</title>
        <authorList>
            <person name="Harrison J."/>
            <person name="Moore K.A."/>
            <person name="Paszkiewicz K."/>
            <person name="Jones T."/>
            <person name="Grant M."/>
            <person name="Ambacheew D."/>
            <person name="Muzemil S."/>
            <person name="Studholme D.J."/>
        </authorList>
    </citation>
    <scope>NUCLEOTIDE SEQUENCE [LARGE SCALE GENOMIC DNA]</scope>
</reference>
<dbReference type="EMBL" id="AMZH03019585">
    <property type="protein sequence ID" value="RRT40180.1"/>
    <property type="molecule type" value="Genomic_DNA"/>
</dbReference>
<proteinExistence type="predicted"/>
<evidence type="ECO:0000313" key="1">
    <source>
        <dbReference type="EMBL" id="RRT40180.1"/>
    </source>
</evidence>
<evidence type="ECO:0000313" key="2">
    <source>
        <dbReference type="Proteomes" id="UP000287651"/>
    </source>
</evidence>
<protein>
    <submittedName>
        <fullName evidence="1">Uncharacterized protein</fullName>
    </submittedName>
</protein>
<name>A0A426XL67_ENSVE</name>
<comment type="caution">
    <text evidence="1">The sequence shown here is derived from an EMBL/GenBank/DDBJ whole genome shotgun (WGS) entry which is preliminary data.</text>
</comment>
<feature type="non-terminal residue" evidence="1">
    <location>
        <position position="167"/>
    </location>
</feature>
<dbReference type="Proteomes" id="UP000287651">
    <property type="component" value="Unassembled WGS sequence"/>
</dbReference>
<dbReference type="AlphaFoldDB" id="A0A426XL67"/>